<dbReference type="CDD" id="cd07981">
    <property type="entry name" value="HFD_TAF12"/>
    <property type="match status" value="1"/>
</dbReference>
<dbReference type="PANTHER" id="PTHR12264:SF26">
    <property type="entry name" value="TRANSCRIPTION INITIATION FACTOR TFIID SUBUNIT 12B"/>
    <property type="match status" value="1"/>
</dbReference>
<comment type="subcellular location">
    <subcellularLocation>
        <location evidence="1">Nucleus</location>
    </subcellularLocation>
</comment>
<proteinExistence type="inferred from homology"/>
<feature type="compositionally biased region" description="Polar residues" evidence="6">
    <location>
        <begin position="599"/>
        <end position="619"/>
    </location>
</feature>
<feature type="domain" description="Transcription initiation factor TFIID subunit 12" evidence="7">
    <location>
        <begin position="522"/>
        <end position="554"/>
    </location>
</feature>
<dbReference type="Pfam" id="PF03847">
    <property type="entry name" value="TFIID_20kDa"/>
    <property type="match status" value="2"/>
</dbReference>
<feature type="region of interest" description="Disordered" evidence="6">
    <location>
        <begin position="1"/>
        <end position="136"/>
    </location>
</feature>
<feature type="compositionally biased region" description="Low complexity" evidence="6">
    <location>
        <begin position="70"/>
        <end position="115"/>
    </location>
</feature>
<evidence type="ECO:0000313" key="8">
    <source>
        <dbReference type="EMBL" id="KAG6526288.1"/>
    </source>
</evidence>
<organism evidence="8 9">
    <name type="scientific">Zingiber officinale</name>
    <name type="common">Ginger</name>
    <name type="synonym">Amomum zingiber</name>
    <dbReference type="NCBI Taxonomy" id="94328"/>
    <lineage>
        <taxon>Eukaryota</taxon>
        <taxon>Viridiplantae</taxon>
        <taxon>Streptophyta</taxon>
        <taxon>Embryophyta</taxon>
        <taxon>Tracheophyta</taxon>
        <taxon>Spermatophyta</taxon>
        <taxon>Magnoliopsida</taxon>
        <taxon>Liliopsida</taxon>
        <taxon>Zingiberales</taxon>
        <taxon>Zingiberaceae</taxon>
        <taxon>Zingiber</taxon>
    </lineage>
</organism>
<evidence type="ECO:0000259" key="7">
    <source>
        <dbReference type="Pfam" id="PF03847"/>
    </source>
</evidence>
<feature type="region of interest" description="Disordered" evidence="6">
    <location>
        <begin position="586"/>
        <end position="619"/>
    </location>
</feature>
<feature type="compositionally biased region" description="Low complexity" evidence="6">
    <location>
        <begin position="337"/>
        <end position="360"/>
    </location>
</feature>
<keyword evidence="4" id="KW-0804">Transcription</keyword>
<protein>
    <recommendedName>
        <fullName evidence="7">Transcription initiation factor TFIID subunit 12 domain-containing protein</fullName>
    </recommendedName>
</protein>
<dbReference type="GO" id="GO:0046982">
    <property type="term" value="F:protein heterodimerization activity"/>
    <property type="evidence" value="ECO:0007669"/>
    <property type="project" value="InterPro"/>
</dbReference>
<dbReference type="InterPro" id="IPR003228">
    <property type="entry name" value="TFIID_TAF12_dom"/>
</dbReference>
<dbReference type="GO" id="GO:0000124">
    <property type="term" value="C:SAGA complex"/>
    <property type="evidence" value="ECO:0007669"/>
    <property type="project" value="InterPro"/>
</dbReference>
<evidence type="ECO:0000256" key="2">
    <source>
        <dbReference type="ARBA" id="ARBA00007530"/>
    </source>
</evidence>
<feature type="compositionally biased region" description="Low complexity" evidence="6">
    <location>
        <begin position="370"/>
        <end position="391"/>
    </location>
</feature>
<evidence type="ECO:0000256" key="4">
    <source>
        <dbReference type="ARBA" id="ARBA00023163"/>
    </source>
</evidence>
<dbReference type="Gene3D" id="1.10.20.10">
    <property type="entry name" value="Histone, subunit A"/>
    <property type="match status" value="2"/>
</dbReference>
<comment type="caution">
    <text evidence="8">The sequence shown here is derived from an EMBL/GenBank/DDBJ whole genome shotgun (WGS) entry which is preliminary data.</text>
</comment>
<keyword evidence="9" id="KW-1185">Reference proteome</keyword>
<dbReference type="InterPro" id="IPR009072">
    <property type="entry name" value="Histone-fold"/>
</dbReference>
<evidence type="ECO:0000256" key="5">
    <source>
        <dbReference type="ARBA" id="ARBA00023242"/>
    </source>
</evidence>
<evidence type="ECO:0000256" key="1">
    <source>
        <dbReference type="ARBA" id="ARBA00004123"/>
    </source>
</evidence>
<dbReference type="GO" id="GO:0017025">
    <property type="term" value="F:TBP-class protein binding"/>
    <property type="evidence" value="ECO:0007669"/>
    <property type="project" value="TreeGrafter"/>
</dbReference>
<evidence type="ECO:0000256" key="3">
    <source>
        <dbReference type="ARBA" id="ARBA00023015"/>
    </source>
</evidence>
<reference evidence="8 9" key="1">
    <citation type="submission" date="2020-08" db="EMBL/GenBank/DDBJ databases">
        <title>Plant Genome Project.</title>
        <authorList>
            <person name="Zhang R.-G."/>
        </authorList>
    </citation>
    <scope>NUCLEOTIDE SEQUENCE [LARGE SCALE GENOMIC DNA]</scope>
    <source>
        <tissue evidence="8">Rhizome</tissue>
    </source>
</reference>
<dbReference type="SUPFAM" id="SSF47113">
    <property type="entry name" value="Histone-fold"/>
    <property type="match status" value="2"/>
</dbReference>
<dbReference type="AlphaFoldDB" id="A0A8J5LGP3"/>
<feature type="compositionally biased region" description="Low complexity" evidence="6">
    <location>
        <begin position="1"/>
        <end position="16"/>
    </location>
</feature>
<comment type="similarity">
    <text evidence="2">Belongs to the TAF12 family.</text>
</comment>
<feature type="domain" description="Transcription initiation factor TFIID subunit 12" evidence="7">
    <location>
        <begin position="455"/>
        <end position="493"/>
    </location>
</feature>
<dbReference type="GO" id="GO:0005669">
    <property type="term" value="C:transcription factor TFIID complex"/>
    <property type="evidence" value="ECO:0007669"/>
    <property type="project" value="InterPro"/>
</dbReference>
<keyword evidence="5" id="KW-0539">Nucleus</keyword>
<keyword evidence="3" id="KW-0805">Transcription regulation</keyword>
<dbReference type="Proteomes" id="UP000734854">
    <property type="component" value="Unassembled WGS sequence"/>
</dbReference>
<accession>A0A8J5LGP3</accession>
<dbReference type="InterPro" id="IPR037794">
    <property type="entry name" value="TAF12"/>
</dbReference>
<dbReference type="EMBL" id="JACMSC010000004">
    <property type="protein sequence ID" value="KAG6526288.1"/>
    <property type="molecule type" value="Genomic_DNA"/>
</dbReference>
<evidence type="ECO:0000256" key="6">
    <source>
        <dbReference type="SAM" id="MobiDB-lite"/>
    </source>
</evidence>
<feature type="compositionally biased region" description="Polar residues" evidence="6">
    <location>
        <begin position="116"/>
        <end position="135"/>
    </location>
</feature>
<name>A0A8J5LGP3_ZINOF</name>
<feature type="region of interest" description="Disordered" evidence="6">
    <location>
        <begin position="412"/>
        <end position="448"/>
    </location>
</feature>
<sequence length="640" mass="69675">MAENSASASPSKVPASGGDAEIAPANCNPNMPSPHIPPSPSMGVGDLSQINSPQLSQSHALSPAAALDYASKQQIIQSQQQQPSPSSPSQQPQSQAQIQSQQQQKQQQKQQAQQPNMSFQMQQSLQRSGSMPRLSQIQQQFGASAAAGAMRQHAGMYGGQMNLGGAQIQQQQLAAAATAGGMGRSGIITQAAQLPMLPGQTTQHFNMQSQMLTQPRQKSLLQTGQFNPGNTSAQALQGMQNMGMISNLSMNPQLRAYGQRIAHGQMRQQQLQQQIALTSPQKLPGQSLPRTPSAAALNSQVSGLMQNGQSTMVQTTLSQQQQQWLKHLQPSLPSPVSPSYHLQQQRQQQSFLPQQLASSQHHQKPMALTQQQISQLMQQQPQPQLGGQQQHLLHQQQLQQIQQLQQQQQLQSPRLAGHAVQNPLSLSGSQEEAPASGVTGGNSSQGTEATNQLLGKRKIHDLVMQVDPHGKLDPEVEDLLLQIADDFIDSVGEAYAVQILKLLSLCDVLVFNHIDATTTEMQVTTFACSLAKHRKSSTLDTKDVLLHLEKNWNLSVPGYSREERKYPRTSLSLDIHKRRRVIRESAETHLSEGDVGGSKVTNKQLVNNSGSDHPINPSSVAEQLSLPVAGSQIVHKQQRF</sequence>
<evidence type="ECO:0000313" key="9">
    <source>
        <dbReference type="Proteomes" id="UP000734854"/>
    </source>
</evidence>
<dbReference type="GO" id="GO:0003677">
    <property type="term" value="F:DNA binding"/>
    <property type="evidence" value="ECO:0007669"/>
    <property type="project" value="TreeGrafter"/>
</dbReference>
<feature type="compositionally biased region" description="Pro residues" evidence="6">
    <location>
        <begin position="31"/>
        <end position="40"/>
    </location>
</feature>
<dbReference type="GO" id="GO:0051123">
    <property type="term" value="P:RNA polymerase II preinitiation complex assembly"/>
    <property type="evidence" value="ECO:0007669"/>
    <property type="project" value="TreeGrafter"/>
</dbReference>
<gene>
    <name evidence="8" type="ORF">ZIOFF_016270</name>
</gene>
<feature type="region of interest" description="Disordered" evidence="6">
    <location>
        <begin position="329"/>
        <end position="391"/>
    </location>
</feature>
<feature type="compositionally biased region" description="Polar residues" evidence="6">
    <location>
        <begin position="48"/>
        <end position="60"/>
    </location>
</feature>
<dbReference type="PANTHER" id="PTHR12264">
    <property type="entry name" value="TRANSCRIPTION INITIATION FACTOR TFIID SUBUNIT 12"/>
    <property type="match status" value="1"/>
</dbReference>